<name>A0A2P6S5I0_ROSCH</name>
<dbReference type="OMA" id="QRTITHG"/>
<dbReference type="PANTHER" id="PTHR47661:SF2">
    <property type="entry name" value="PHOSPHOGLUCAN PHOSPHATASE LSF1, CHLOROPLASTIC"/>
    <property type="match status" value="1"/>
</dbReference>
<keyword evidence="2" id="KW-1185">Reference proteome</keyword>
<accession>A0A2P6S5I0</accession>
<dbReference type="AlphaFoldDB" id="A0A2P6S5I0"/>
<evidence type="ECO:0000313" key="2">
    <source>
        <dbReference type="Proteomes" id="UP000238479"/>
    </source>
</evidence>
<dbReference type="Gramene" id="PRQ53941">
    <property type="protein sequence ID" value="PRQ53941"/>
    <property type="gene ID" value="RchiOBHm_Chr2g0172111"/>
</dbReference>
<comment type="caution">
    <text evidence="1">The sequence shown here is derived from an EMBL/GenBank/DDBJ whole genome shotgun (WGS) entry which is preliminary data.</text>
</comment>
<gene>
    <name evidence="1" type="ORF">RchiOBHm_Chr2g0172111</name>
</gene>
<evidence type="ECO:0000313" key="1">
    <source>
        <dbReference type="EMBL" id="PRQ53941.1"/>
    </source>
</evidence>
<dbReference type="EMBL" id="PDCK01000040">
    <property type="protein sequence ID" value="PRQ53941.1"/>
    <property type="molecule type" value="Genomic_DNA"/>
</dbReference>
<sequence>MRSSVCVIFGFFRKMLKEKTGSYSLVLERPFSPFPIQQLLLMNDLDNLFNRGRVPFATWNNRVLASNLQSSAGSSGNSGFVMFSSKFLKPQGWNSLNGNGHVQPTVQRNTTAKPISQLVIVYIRVVQILIKLLFISAVHCQITEQIYVGSCIQTEDDVEALSNAATLSASVNMLSFMVAKEDVLESLQLIGITAILNFQTGTETQNWGINSNSINESCQKFDILMINYPIRDGDSFDLRKKLPFCVGLLLRLLKKNHLLKENQV</sequence>
<dbReference type="Gene3D" id="3.90.190.10">
    <property type="entry name" value="Protein tyrosine phosphatase superfamily"/>
    <property type="match status" value="1"/>
</dbReference>
<reference evidence="1 2" key="1">
    <citation type="journal article" date="2018" name="Nat. Genet.">
        <title>The Rosa genome provides new insights in the design of modern roses.</title>
        <authorList>
            <person name="Bendahmane M."/>
        </authorList>
    </citation>
    <scope>NUCLEOTIDE SEQUENCE [LARGE SCALE GENOMIC DNA]</scope>
    <source>
        <strain evidence="2">cv. Old Blush</strain>
    </source>
</reference>
<protein>
    <submittedName>
        <fullName evidence="1">Uncharacterized protein</fullName>
    </submittedName>
</protein>
<dbReference type="STRING" id="74649.A0A2P6S5I0"/>
<dbReference type="PANTHER" id="PTHR47661">
    <property type="entry name" value="PHOSPHOGLUCAN PHOSPHATASE LSF1, CHLOROPLASTIC"/>
    <property type="match status" value="1"/>
</dbReference>
<dbReference type="GO" id="GO:0043036">
    <property type="term" value="C:starch grain"/>
    <property type="evidence" value="ECO:0007669"/>
    <property type="project" value="TreeGrafter"/>
</dbReference>
<dbReference type="GO" id="GO:0009507">
    <property type="term" value="C:chloroplast"/>
    <property type="evidence" value="ECO:0007669"/>
    <property type="project" value="TreeGrafter"/>
</dbReference>
<organism evidence="1 2">
    <name type="scientific">Rosa chinensis</name>
    <name type="common">China rose</name>
    <dbReference type="NCBI Taxonomy" id="74649"/>
    <lineage>
        <taxon>Eukaryota</taxon>
        <taxon>Viridiplantae</taxon>
        <taxon>Streptophyta</taxon>
        <taxon>Embryophyta</taxon>
        <taxon>Tracheophyta</taxon>
        <taxon>Spermatophyta</taxon>
        <taxon>Magnoliopsida</taxon>
        <taxon>eudicotyledons</taxon>
        <taxon>Gunneridae</taxon>
        <taxon>Pentapetalae</taxon>
        <taxon>rosids</taxon>
        <taxon>fabids</taxon>
        <taxon>Rosales</taxon>
        <taxon>Rosaceae</taxon>
        <taxon>Rosoideae</taxon>
        <taxon>Rosoideae incertae sedis</taxon>
        <taxon>Rosa</taxon>
    </lineage>
</organism>
<dbReference type="InterPro" id="IPR029021">
    <property type="entry name" value="Prot-tyrosine_phosphatase-like"/>
</dbReference>
<dbReference type="GO" id="GO:0005983">
    <property type="term" value="P:starch catabolic process"/>
    <property type="evidence" value="ECO:0007669"/>
    <property type="project" value="TreeGrafter"/>
</dbReference>
<proteinExistence type="predicted"/>
<dbReference type="Proteomes" id="UP000238479">
    <property type="component" value="Chromosome 2"/>
</dbReference>